<dbReference type="GO" id="GO:0045087">
    <property type="term" value="P:innate immune response"/>
    <property type="evidence" value="ECO:0007669"/>
    <property type="project" value="UniProtKB-KW"/>
</dbReference>
<reference evidence="14" key="1">
    <citation type="submission" date="2021-05" db="EMBL/GenBank/DDBJ databases">
        <authorList>
            <person name="Tigano A."/>
        </authorList>
    </citation>
    <scope>NUCLEOTIDE SEQUENCE</scope>
</reference>
<feature type="region of interest" description="Disordered" evidence="12">
    <location>
        <begin position="385"/>
        <end position="432"/>
    </location>
</feature>
<dbReference type="EMBL" id="CAJRST010014446">
    <property type="protein sequence ID" value="CAG5929596.1"/>
    <property type="molecule type" value="Genomic_DNA"/>
</dbReference>
<keyword evidence="6" id="KW-0963">Cytoplasm</keyword>
<dbReference type="PANTHER" id="PTHR13113">
    <property type="entry name" value="ECSIT EVOLUTIONARILY CONSERVED SIGNALING INTERMEDIATE IN TOLL PATHWAYS"/>
    <property type="match status" value="1"/>
</dbReference>
<dbReference type="Proteomes" id="UP000677803">
    <property type="component" value="Unassembled WGS sequence"/>
</dbReference>
<dbReference type="GO" id="GO:0005739">
    <property type="term" value="C:mitochondrion"/>
    <property type="evidence" value="ECO:0007669"/>
    <property type="project" value="UniProtKB-SubCell"/>
</dbReference>
<keyword evidence="9" id="KW-0809">Transit peptide</keyword>
<feature type="domain" description="ECSIT C-terminal" evidence="13">
    <location>
        <begin position="256"/>
        <end position="381"/>
    </location>
</feature>
<keyword evidence="15" id="KW-1185">Reference proteome</keyword>
<dbReference type="InterPro" id="IPR010418">
    <property type="entry name" value="ECSIT"/>
</dbReference>
<evidence type="ECO:0000256" key="10">
    <source>
        <dbReference type="ARBA" id="ARBA00023128"/>
    </source>
</evidence>
<evidence type="ECO:0000256" key="3">
    <source>
        <dbReference type="ARBA" id="ARBA00004496"/>
    </source>
</evidence>
<evidence type="ECO:0000259" key="13">
    <source>
        <dbReference type="SMART" id="SM01284"/>
    </source>
</evidence>
<dbReference type="OrthoDB" id="10064298at2759"/>
<evidence type="ECO:0000313" key="15">
    <source>
        <dbReference type="Proteomes" id="UP000677803"/>
    </source>
</evidence>
<evidence type="ECO:0000256" key="12">
    <source>
        <dbReference type="SAM" id="MobiDB-lite"/>
    </source>
</evidence>
<evidence type="ECO:0000256" key="9">
    <source>
        <dbReference type="ARBA" id="ARBA00022946"/>
    </source>
</evidence>
<evidence type="ECO:0000256" key="1">
    <source>
        <dbReference type="ARBA" id="ARBA00004123"/>
    </source>
</evidence>
<dbReference type="Pfam" id="PF14784">
    <property type="entry name" value="ECSIT_C"/>
    <property type="match status" value="1"/>
</dbReference>
<dbReference type="PANTHER" id="PTHR13113:SF1">
    <property type="entry name" value="EVOLUTIONARILY CONSERVED SIGNALING INTERMEDIATE IN TOLL PATHWAY, MITOCHONDRIAL"/>
    <property type="match status" value="1"/>
</dbReference>
<dbReference type="GO" id="GO:0005634">
    <property type="term" value="C:nucleus"/>
    <property type="evidence" value="ECO:0007669"/>
    <property type="project" value="UniProtKB-SubCell"/>
</dbReference>
<organism evidence="14 15">
    <name type="scientific">Menidia menidia</name>
    <name type="common">Atlantic silverside</name>
    <dbReference type="NCBI Taxonomy" id="238744"/>
    <lineage>
        <taxon>Eukaryota</taxon>
        <taxon>Metazoa</taxon>
        <taxon>Chordata</taxon>
        <taxon>Craniata</taxon>
        <taxon>Vertebrata</taxon>
        <taxon>Euteleostomi</taxon>
        <taxon>Actinopterygii</taxon>
        <taxon>Neopterygii</taxon>
        <taxon>Teleostei</taxon>
        <taxon>Neoteleostei</taxon>
        <taxon>Acanthomorphata</taxon>
        <taxon>Ovalentaria</taxon>
        <taxon>Atherinomorphae</taxon>
        <taxon>Atheriniformes</taxon>
        <taxon>Atherinopsidae</taxon>
        <taxon>Menidiinae</taxon>
        <taxon>Menidia</taxon>
    </lineage>
</organism>
<sequence>MKAPLERLGWSNNDAKVYYNPRHQVLRHLQSSRACAKSRTTPARFVDEEEKKRENSLVTHDLFEQVARESKTKATFNKVIEVFIKRDIRRRGHVEFIYAALKKMPEFGVERDLVVYNKLLDVFPKEVFVPRNFIQRMFNHYPRQQECGVQLLEQMENYGIMPNVETKVLLVQIFGEKGHPVRKYQRIMYWFPKFKHINPFPIPQQLPEDPVDLARFSLTRIANDLDAKVTVYQLPYTDMTESGEELTLPHIVGIQSPSQMELLAKHNLNRPVFVEGPFPLWLRKTCVHYYVLRADPKPPEEQVEEPYDPERCFDYPLQLELDFDRDLGDNEDFDVEDLDEGPVYAMCMTSQGDQATLNQWIAGLQQNNPVLGQVPALFRLEPGPRELQGAAESVSGHSSRPHPDSHVENAQSGEDAEVILEEEARRSHGMKQ</sequence>
<evidence type="ECO:0000313" key="14">
    <source>
        <dbReference type="EMBL" id="CAG5929596.1"/>
    </source>
</evidence>
<evidence type="ECO:0000256" key="2">
    <source>
        <dbReference type="ARBA" id="ARBA00004173"/>
    </source>
</evidence>
<evidence type="ECO:0000256" key="11">
    <source>
        <dbReference type="ARBA" id="ARBA00023242"/>
    </source>
</evidence>
<keyword evidence="10" id="KW-0496">Mitochondrion</keyword>
<comment type="subcellular location">
    <subcellularLocation>
        <location evidence="3">Cytoplasm</location>
    </subcellularLocation>
    <subcellularLocation>
        <location evidence="2">Mitochondrion</location>
    </subcellularLocation>
    <subcellularLocation>
        <location evidence="1">Nucleus</location>
    </subcellularLocation>
</comment>
<dbReference type="Pfam" id="PF06239">
    <property type="entry name" value="ECSIT_N"/>
    <property type="match status" value="1"/>
</dbReference>
<dbReference type="SMART" id="SM01284">
    <property type="entry name" value="ECSIT_Cterm"/>
    <property type="match status" value="1"/>
</dbReference>
<protein>
    <recommendedName>
        <fullName evidence="5">Evolutionarily conserved signaling intermediate in Toll pathway, mitochondrial</fullName>
    </recommendedName>
</protein>
<dbReference type="InterPro" id="IPR011990">
    <property type="entry name" value="TPR-like_helical_dom_sf"/>
</dbReference>
<evidence type="ECO:0000256" key="8">
    <source>
        <dbReference type="ARBA" id="ARBA00022859"/>
    </source>
</evidence>
<dbReference type="GO" id="GO:0007178">
    <property type="term" value="P:cell surface receptor protein serine/threonine kinase signaling pathway"/>
    <property type="evidence" value="ECO:0007669"/>
    <property type="project" value="TreeGrafter"/>
</dbReference>
<dbReference type="Gene3D" id="1.25.40.10">
    <property type="entry name" value="Tetratricopeptide repeat domain"/>
    <property type="match status" value="1"/>
</dbReference>
<keyword evidence="7" id="KW-0399">Innate immunity</keyword>
<keyword evidence="11" id="KW-0539">Nucleus</keyword>
<gene>
    <name evidence="14" type="ORF">MMEN_LOCUS13218</name>
</gene>
<accession>A0A8S4B8F0</accession>
<dbReference type="AlphaFoldDB" id="A0A8S4B8F0"/>
<name>A0A8S4B8F0_9TELE</name>
<evidence type="ECO:0000256" key="4">
    <source>
        <dbReference type="ARBA" id="ARBA00007674"/>
    </source>
</evidence>
<evidence type="ECO:0000256" key="6">
    <source>
        <dbReference type="ARBA" id="ARBA00022490"/>
    </source>
</evidence>
<keyword evidence="8" id="KW-0391">Immunity</keyword>
<evidence type="ECO:0000256" key="5">
    <source>
        <dbReference type="ARBA" id="ARBA00019998"/>
    </source>
</evidence>
<evidence type="ECO:0000256" key="7">
    <source>
        <dbReference type="ARBA" id="ARBA00022588"/>
    </source>
</evidence>
<comment type="similarity">
    <text evidence="4">Belongs to the ECSIT family.</text>
</comment>
<proteinExistence type="inferred from homology"/>
<comment type="caution">
    <text evidence="14">The sequence shown here is derived from an EMBL/GenBank/DDBJ whole genome shotgun (WGS) entry which is preliminary data.</text>
</comment>
<dbReference type="InterPro" id="IPR046448">
    <property type="entry name" value="ECSIT_N"/>
</dbReference>
<dbReference type="InterPro" id="IPR029342">
    <property type="entry name" value="ECIST_C"/>
</dbReference>